<evidence type="ECO:0000256" key="8">
    <source>
        <dbReference type="ARBA" id="ARBA00068659"/>
    </source>
</evidence>
<comment type="miscellaneous">
    <text evidence="9">During catalysis, the active site Cys acts as a nucleophile attacking the alpha-carbonyl group of tRNA-bound glutamate with the formation of a thioester intermediate between enzyme and glutamate, and the concomitant release of tRNA(Glu). The thioester intermediate is finally reduced by direct hydride transfer from NADPH, to form the product GSA.</text>
</comment>
<dbReference type="SUPFAM" id="SSF69075">
    <property type="entry name" value="Glutamyl tRNA-reductase dimerization domain"/>
    <property type="match status" value="1"/>
</dbReference>
<evidence type="ECO:0000313" key="19">
    <source>
        <dbReference type="Proteomes" id="UP000184268"/>
    </source>
</evidence>
<dbReference type="SUPFAM" id="SSF69742">
    <property type="entry name" value="Glutamyl tRNA-reductase catalytic, N-terminal domain"/>
    <property type="match status" value="1"/>
</dbReference>
<dbReference type="Pfam" id="PF05201">
    <property type="entry name" value="GlutR_N"/>
    <property type="match status" value="1"/>
</dbReference>
<comment type="pathway">
    <text evidence="1 9 14">Porphyrin-containing compound metabolism; protoporphyrin-IX biosynthesis; 5-aminolevulinate from L-glutamyl-tRNA(Glu): step 1/2.</text>
</comment>
<dbReference type="InterPro" id="IPR015896">
    <property type="entry name" value="4pyrrol_synth_GluRdtase_dimer"/>
</dbReference>
<keyword evidence="4 9" id="KW-0521">NADP</keyword>
<dbReference type="Pfam" id="PF00745">
    <property type="entry name" value="GlutR_dimer"/>
    <property type="match status" value="1"/>
</dbReference>
<feature type="binding site" evidence="9 11">
    <location>
        <position position="105"/>
    </location>
    <ligand>
        <name>substrate</name>
    </ligand>
</feature>
<comment type="domain">
    <text evidence="9">Possesses an unusual extended V-shaped dimeric structure with each monomer consisting of three distinct domains arranged along a curved 'spinal' alpha-helix. The N-terminal catalytic domain specifically recognizes the glutamate moiety of the substrate. The second domain is the NADPH-binding domain, and the third C-terminal domain is responsible for dimerization.</text>
</comment>
<dbReference type="AlphaFoldDB" id="A0A1M5SCB9"/>
<keyword evidence="19" id="KW-1185">Reference proteome</keyword>
<evidence type="ECO:0000256" key="13">
    <source>
        <dbReference type="PIRSR" id="PIRSR000445-4"/>
    </source>
</evidence>
<dbReference type="UniPathway" id="UPA00251">
    <property type="reaction ID" value="UER00316"/>
</dbReference>
<evidence type="ECO:0000256" key="2">
    <source>
        <dbReference type="ARBA" id="ARBA00005916"/>
    </source>
</evidence>
<dbReference type="PANTHER" id="PTHR43013:SF1">
    <property type="entry name" value="GLUTAMYL-TRNA REDUCTASE"/>
    <property type="match status" value="1"/>
</dbReference>
<evidence type="ECO:0000256" key="7">
    <source>
        <dbReference type="ARBA" id="ARBA00047464"/>
    </source>
</evidence>
<feature type="binding site" evidence="9 11">
    <location>
        <begin position="110"/>
        <end position="112"/>
    </location>
    <ligand>
        <name>substrate</name>
    </ligand>
</feature>
<reference evidence="18 19" key="1">
    <citation type="submission" date="2016-11" db="EMBL/GenBank/DDBJ databases">
        <authorList>
            <person name="Jaros S."/>
            <person name="Januszkiewicz K."/>
            <person name="Wedrychowicz H."/>
        </authorList>
    </citation>
    <scope>NUCLEOTIDE SEQUENCE [LARGE SCALE GENOMIC DNA]</scope>
    <source>
        <strain evidence="18 19">DSM 16917</strain>
    </source>
</reference>
<feature type="domain" description="Quinate/shikimate 5-dehydrogenase/glutamyl-tRNA reductase" evidence="16">
    <location>
        <begin position="168"/>
        <end position="302"/>
    </location>
</feature>
<gene>
    <name evidence="9" type="primary">hemA</name>
    <name evidence="18" type="ORF">SAMN02745129_1954</name>
</gene>
<feature type="active site" description="Nucleophile" evidence="9 10">
    <location>
        <position position="50"/>
    </location>
</feature>
<dbReference type="FunFam" id="3.40.50.720:FF:000031">
    <property type="entry name" value="Glutamyl-tRNA reductase"/>
    <property type="match status" value="1"/>
</dbReference>
<evidence type="ECO:0000256" key="1">
    <source>
        <dbReference type="ARBA" id="ARBA00005059"/>
    </source>
</evidence>
<comment type="similarity">
    <text evidence="2 9 14">Belongs to the glutamyl-tRNA reductase family.</text>
</comment>
<sequence length="416" mass="45440">MTLVAIGINHKTASVSLREKVAFGPDILADALKSLAAQTRTGEAVIVSTCNRTELYTNQVESEALVQWLSQFHNLDEAELRRSIYLHTGQKAVQHLLRVSSGLDSLVLGEPQILGQIKKAFFDARDTGTIAHTLDRLFQHTFKVAKQIRTETEIGTSAVSVAFAAVNLAKHIFDDLSKSKVMLVGAGETVELVARHLTERGVTDIIVANRTLARAEGMAAEFGATAVTLPQIPEHLHECDIVISSTASPLPILGKGMVENALKQRRQQAMLLVDIAVPRDIESEVGDLENAYLYTVDDLQGIVEKNMASRLEAAEQAELIAQEQSVEFLNWLRGLDSVATIRAYRSQSEQLKVEALQRAVERLERGDEASAVVNELANKLTNKLIHSPTQALSKAARSGDLDSLELLRSALGINDN</sequence>
<evidence type="ECO:0000256" key="14">
    <source>
        <dbReference type="RuleBase" id="RU000584"/>
    </source>
</evidence>
<feature type="binding site" evidence="9 11">
    <location>
        <begin position="49"/>
        <end position="52"/>
    </location>
    <ligand>
        <name>substrate</name>
    </ligand>
</feature>
<dbReference type="GO" id="GO:0008883">
    <property type="term" value="F:glutamyl-tRNA reductase activity"/>
    <property type="evidence" value="ECO:0007669"/>
    <property type="project" value="UniProtKB-UniRule"/>
</dbReference>
<evidence type="ECO:0000256" key="3">
    <source>
        <dbReference type="ARBA" id="ARBA00012970"/>
    </source>
</evidence>
<dbReference type="InterPro" id="IPR000343">
    <property type="entry name" value="4pyrrol_synth_GluRdtase"/>
</dbReference>
<comment type="catalytic activity">
    <reaction evidence="7 9 14">
        <text>(S)-4-amino-5-oxopentanoate + tRNA(Glu) + NADP(+) = L-glutamyl-tRNA(Glu) + NADPH + H(+)</text>
        <dbReference type="Rhea" id="RHEA:12344"/>
        <dbReference type="Rhea" id="RHEA-COMP:9663"/>
        <dbReference type="Rhea" id="RHEA-COMP:9680"/>
        <dbReference type="ChEBI" id="CHEBI:15378"/>
        <dbReference type="ChEBI" id="CHEBI:57501"/>
        <dbReference type="ChEBI" id="CHEBI:57783"/>
        <dbReference type="ChEBI" id="CHEBI:58349"/>
        <dbReference type="ChEBI" id="CHEBI:78442"/>
        <dbReference type="ChEBI" id="CHEBI:78520"/>
        <dbReference type="EC" id="1.2.1.70"/>
    </reaction>
</comment>
<dbReference type="Pfam" id="PF01488">
    <property type="entry name" value="Shikimate_DH"/>
    <property type="match status" value="1"/>
</dbReference>
<evidence type="ECO:0000259" key="15">
    <source>
        <dbReference type="Pfam" id="PF00745"/>
    </source>
</evidence>
<feature type="domain" description="Tetrapyrrole biosynthesis glutamyl-tRNA reductase dimerisation" evidence="15">
    <location>
        <begin position="316"/>
        <end position="411"/>
    </location>
</feature>
<proteinExistence type="inferred from homology"/>
<feature type="binding site" evidence="9 12">
    <location>
        <begin position="185"/>
        <end position="190"/>
    </location>
    <ligand>
        <name>NADP(+)</name>
        <dbReference type="ChEBI" id="CHEBI:58349"/>
    </ligand>
</feature>
<feature type="domain" description="Glutamyl-tRNA reductase N-terminal" evidence="17">
    <location>
        <begin position="6"/>
        <end position="152"/>
    </location>
</feature>
<dbReference type="GO" id="GO:0050661">
    <property type="term" value="F:NADP binding"/>
    <property type="evidence" value="ECO:0007669"/>
    <property type="project" value="InterPro"/>
</dbReference>
<evidence type="ECO:0000256" key="4">
    <source>
        <dbReference type="ARBA" id="ARBA00022857"/>
    </source>
</evidence>
<dbReference type="CDD" id="cd05213">
    <property type="entry name" value="NAD_bind_Glutamyl_tRNA_reduct"/>
    <property type="match status" value="1"/>
</dbReference>
<keyword evidence="6 9" id="KW-0627">Porphyrin biosynthesis</keyword>
<dbReference type="OrthoDB" id="110209at2"/>
<evidence type="ECO:0000259" key="17">
    <source>
        <dbReference type="Pfam" id="PF05201"/>
    </source>
</evidence>
<evidence type="ECO:0000256" key="11">
    <source>
        <dbReference type="PIRSR" id="PIRSR000445-2"/>
    </source>
</evidence>
<dbReference type="InterPro" id="IPR036343">
    <property type="entry name" value="GluRdtase_N_sf"/>
</dbReference>
<accession>A0A1M5SCB9</accession>
<keyword evidence="5 9" id="KW-0560">Oxidoreductase</keyword>
<dbReference type="Gene3D" id="3.30.460.30">
    <property type="entry name" value="Glutamyl-tRNA reductase, N-terminal domain"/>
    <property type="match status" value="1"/>
</dbReference>
<evidence type="ECO:0000313" key="18">
    <source>
        <dbReference type="EMBL" id="SHH36262.1"/>
    </source>
</evidence>
<evidence type="ECO:0000256" key="6">
    <source>
        <dbReference type="ARBA" id="ARBA00023244"/>
    </source>
</evidence>
<dbReference type="PIRSF" id="PIRSF000445">
    <property type="entry name" value="4pyrrol_synth_GluRdtase"/>
    <property type="match status" value="1"/>
</dbReference>
<evidence type="ECO:0000256" key="12">
    <source>
        <dbReference type="PIRSR" id="PIRSR000445-3"/>
    </source>
</evidence>
<dbReference type="NCBIfam" id="TIGR01035">
    <property type="entry name" value="hemA"/>
    <property type="match status" value="1"/>
</dbReference>
<protein>
    <recommendedName>
        <fullName evidence="8 9">Glutamyl-tRNA reductase</fullName>
        <shortName evidence="9">GluTR</shortName>
        <ecNumber evidence="3 9">1.2.1.70</ecNumber>
    </recommendedName>
</protein>
<dbReference type="InterPro" id="IPR018214">
    <property type="entry name" value="GluRdtase_CS"/>
</dbReference>
<dbReference type="STRING" id="299255.SAMN02745129_1954"/>
<dbReference type="Proteomes" id="UP000184268">
    <property type="component" value="Unassembled WGS sequence"/>
</dbReference>
<organism evidence="18 19">
    <name type="scientific">Ferrimonas marina</name>
    <dbReference type="NCBI Taxonomy" id="299255"/>
    <lineage>
        <taxon>Bacteria</taxon>
        <taxon>Pseudomonadati</taxon>
        <taxon>Pseudomonadota</taxon>
        <taxon>Gammaproteobacteria</taxon>
        <taxon>Alteromonadales</taxon>
        <taxon>Ferrimonadaceae</taxon>
        <taxon>Ferrimonas</taxon>
    </lineage>
</organism>
<dbReference type="InterPro" id="IPR015895">
    <property type="entry name" value="4pyrrol_synth_GluRdtase_N"/>
</dbReference>
<dbReference type="InterPro" id="IPR036453">
    <property type="entry name" value="GluRdtase_dimer_dom_sf"/>
</dbReference>
<dbReference type="RefSeq" id="WP_067663194.1">
    <property type="nucleotide sequence ID" value="NZ_FQXG01000002.1"/>
</dbReference>
<dbReference type="EMBL" id="FQXG01000002">
    <property type="protein sequence ID" value="SHH36262.1"/>
    <property type="molecule type" value="Genomic_DNA"/>
</dbReference>
<dbReference type="SUPFAM" id="SSF51735">
    <property type="entry name" value="NAD(P)-binding Rossmann-fold domains"/>
    <property type="match status" value="1"/>
</dbReference>
<feature type="site" description="Important for activity" evidence="9 13">
    <location>
        <position position="95"/>
    </location>
</feature>
<evidence type="ECO:0000256" key="5">
    <source>
        <dbReference type="ARBA" id="ARBA00023002"/>
    </source>
</evidence>
<feature type="binding site" evidence="9 11">
    <location>
        <position position="116"/>
    </location>
    <ligand>
        <name>substrate</name>
    </ligand>
</feature>
<dbReference type="EC" id="1.2.1.70" evidence="3 9"/>
<comment type="function">
    <text evidence="9">Catalyzes the NADPH-dependent reduction of glutamyl-tRNA(Glu) to glutamate 1-semialdehyde (GSA).</text>
</comment>
<dbReference type="PANTHER" id="PTHR43013">
    <property type="entry name" value="GLUTAMYL-TRNA REDUCTASE"/>
    <property type="match status" value="1"/>
</dbReference>
<comment type="subunit">
    <text evidence="9">Homodimer.</text>
</comment>
<dbReference type="FunFam" id="3.30.460.30:FF:000001">
    <property type="entry name" value="Glutamyl-tRNA reductase"/>
    <property type="match status" value="1"/>
</dbReference>
<dbReference type="InterPro" id="IPR006151">
    <property type="entry name" value="Shikm_DH/Glu-tRNA_Rdtase"/>
</dbReference>
<dbReference type="PROSITE" id="PS00747">
    <property type="entry name" value="GLUTR"/>
    <property type="match status" value="1"/>
</dbReference>
<dbReference type="InterPro" id="IPR036291">
    <property type="entry name" value="NAD(P)-bd_dom_sf"/>
</dbReference>
<evidence type="ECO:0000256" key="9">
    <source>
        <dbReference type="HAMAP-Rule" id="MF_00087"/>
    </source>
</evidence>
<dbReference type="HAMAP" id="MF_00087">
    <property type="entry name" value="Glu_tRNA_reductase"/>
    <property type="match status" value="1"/>
</dbReference>
<name>A0A1M5SCB9_9GAMM</name>
<dbReference type="GO" id="GO:0019353">
    <property type="term" value="P:protoporphyrinogen IX biosynthetic process from glutamate"/>
    <property type="evidence" value="ECO:0007669"/>
    <property type="project" value="TreeGrafter"/>
</dbReference>
<dbReference type="Gene3D" id="3.40.50.720">
    <property type="entry name" value="NAD(P)-binding Rossmann-like Domain"/>
    <property type="match status" value="1"/>
</dbReference>
<evidence type="ECO:0000256" key="10">
    <source>
        <dbReference type="PIRSR" id="PIRSR000445-1"/>
    </source>
</evidence>
<evidence type="ECO:0000259" key="16">
    <source>
        <dbReference type="Pfam" id="PF01488"/>
    </source>
</evidence>